<feature type="transmembrane region" description="Helical" evidence="13">
    <location>
        <begin position="271"/>
        <end position="295"/>
    </location>
</feature>
<evidence type="ECO:0000256" key="9">
    <source>
        <dbReference type="ARBA" id="ARBA00022989"/>
    </source>
</evidence>
<accession>A0A182M8I7</accession>
<keyword evidence="7" id="KW-0732">Signal</keyword>
<feature type="domain" description="Cytochrome b561" evidence="14">
    <location>
        <begin position="156"/>
        <end position="365"/>
    </location>
</feature>
<reference evidence="15" key="2">
    <citation type="submission" date="2020-05" db="UniProtKB">
        <authorList>
            <consortium name="EnsemblMetazoa"/>
        </authorList>
    </citation>
    <scope>IDENTIFICATION</scope>
    <source>
        <strain evidence="15">A-37</strain>
    </source>
</reference>
<feature type="transmembrane region" description="Helical" evidence="13">
    <location>
        <begin position="234"/>
        <end position="256"/>
    </location>
</feature>
<dbReference type="InterPro" id="IPR036846">
    <property type="entry name" value="GM2-AP_sf"/>
</dbReference>
<dbReference type="InterPro" id="IPR006593">
    <property type="entry name" value="Cyt_b561/ferric_Rdtase_TM"/>
</dbReference>
<dbReference type="EMBL" id="AXCM01000226">
    <property type="status" value="NOT_ANNOTATED_CDS"/>
    <property type="molecule type" value="Genomic_DNA"/>
</dbReference>
<keyword evidence="3" id="KW-0813">Transport</keyword>
<dbReference type="Gene3D" id="1.20.120.1770">
    <property type="match status" value="1"/>
</dbReference>
<feature type="transmembrane region" description="Helical" evidence="13">
    <location>
        <begin position="340"/>
        <end position="361"/>
    </location>
</feature>
<dbReference type="Gene3D" id="2.70.220.10">
    <property type="entry name" value="Ganglioside GM2 activator"/>
    <property type="match status" value="1"/>
</dbReference>
<dbReference type="SMART" id="SM00665">
    <property type="entry name" value="B561"/>
    <property type="match status" value="1"/>
</dbReference>
<dbReference type="VEuPathDB" id="VectorBase:ACUA012106"/>
<evidence type="ECO:0000256" key="12">
    <source>
        <dbReference type="ARBA" id="ARBA00024225"/>
    </source>
</evidence>
<evidence type="ECO:0000256" key="4">
    <source>
        <dbReference type="ARBA" id="ARBA00022617"/>
    </source>
</evidence>
<evidence type="ECO:0000256" key="8">
    <source>
        <dbReference type="ARBA" id="ARBA00022982"/>
    </source>
</evidence>
<evidence type="ECO:0000259" key="14">
    <source>
        <dbReference type="PROSITE" id="PS50939"/>
    </source>
</evidence>
<keyword evidence="11 13" id="KW-0472">Membrane</keyword>
<dbReference type="InterPro" id="IPR045150">
    <property type="entry name" value="CYB561D1/2"/>
</dbReference>
<keyword evidence="9 13" id="KW-1133">Transmembrane helix</keyword>
<evidence type="ECO:0000256" key="5">
    <source>
        <dbReference type="ARBA" id="ARBA00022692"/>
    </source>
</evidence>
<evidence type="ECO:0000256" key="10">
    <source>
        <dbReference type="ARBA" id="ARBA00023004"/>
    </source>
</evidence>
<evidence type="ECO:0000256" key="3">
    <source>
        <dbReference type="ARBA" id="ARBA00022448"/>
    </source>
</evidence>
<feature type="transmembrane region" description="Helical" evidence="13">
    <location>
        <begin position="307"/>
        <end position="328"/>
    </location>
</feature>
<dbReference type="PANTHER" id="PTHR15422:SF43">
    <property type="entry name" value="ASCORBATE FERRIREDUCTASE (TRANSMEMBRANE)"/>
    <property type="match status" value="1"/>
</dbReference>
<evidence type="ECO:0000256" key="1">
    <source>
        <dbReference type="ARBA" id="ARBA00001970"/>
    </source>
</evidence>
<keyword evidence="10" id="KW-0408">Iron</keyword>
<evidence type="ECO:0000256" key="2">
    <source>
        <dbReference type="ARBA" id="ARBA00004141"/>
    </source>
</evidence>
<evidence type="ECO:0000313" key="15">
    <source>
        <dbReference type="EnsemblMetazoa" id="ACUA012106-PA"/>
    </source>
</evidence>
<dbReference type="AlphaFoldDB" id="A0A182M8I7"/>
<dbReference type="GO" id="GO:0016020">
    <property type="term" value="C:membrane"/>
    <property type="evidence" value="ECO:0007669"/>
    <property type="project" value="UniProtKB-SubCell"/>
</dbReference>
<dbReference type="PROSITE" id="PS50939">
    <property type="entry name" value="CYTOCHROME_B561"/>
    <property type="match status" value="1"/>
</dbReference>
<evidence type="ECO:0000256" key="7">
    <source>
        <dbReference type="ARBA" id="ARBA00022729"/>
    </source>
</evidence>
<dbReference type="Pfam" id="PF03188">
    <property type="entry name" value="Cytochrom_B561"/>
    <property type="match status" value="1"/>
</dbReference>
<keyword evidence="6" id="KW-0479">Metal-binding</keyword>
<dbReference type="PANTHER" id="PTHR15422">
    <property type="entry name" value="OS05G0565100 PROTEIN"/>
    <property type="match status" value="1"/>
</dbReference>
<evidence type="ECO:0000256" key="13">
    <source>
        <dbReference type="SAM" id="Phobius"/>
    </source>
</evidence>
<name>A0A182M8I7_9DIPT</name>
<evidence type="ECO:0000313" key="16">
    <source>
        <dbReference type="Proteomes" id="UP000075883"/>
    </source>
</evidence>
<keyword evidence="4" id="KW-0349">Heme</keyword>
<protein>
    <recommendedName>
        <fullName evidence="12">ascorbate ferrireductase (transmembrane)</fullName>
        <ecNumber evidence="12">7.2.1.3</ecNumber>
    </recommendedName>
</protein>
<keyword evidence="8" id="KW-0249">Electron transport</keyword>
<keyword evidence="16" id="KW-1185">Reference proteome</keyword>
<evidence type="ECO:0000256" key="6">
    <source>
        <dbReference type="ARBA" id="ARBA00022723"/>
    </source>
</evidence>
<dbReference type="Proteomes" id="UP000075883">
    <property type="component" value="Unassembled WGS sequence"/>
</dbReference>
<proteinExistence type="predicted"/>
<dbReference type="GO" id="GO:0140575">
    <property type="term" value="F:transmembrane monodehydroascorbate reductase activity"/>
    <property type="evidence" value="ECO:0007669"/>
    <property type="project" value="InterPro"/>
</dbReference>
<dbReference type="STRING" id="139723.A0A182M8I7"/>
<dbReference type="EC" id="7.2.1.3" evidence="12"/>
<dbReference type="GO" id="GO:0140571">
    <property type="term" value="F:transmembrane ascorbate ferrireductase activity"/>
    <property type="evidence" value="ECO:0007669"/>
    <property type="project" value="UniProtKB-EC"/>
</dbReference>
<organism evidence="15 16">
    <name type="scientific">Anopheles culicifacies</name>
    <dbReference type="NCBI Taxonomy" id="139723"/>
    <lineage>
        <taxon>Eukaryota</taxon>
        <taxon>Metazoa</taxon>
        <taxon>Ecdysozoa</taxon>
        <taxon>Arthropoda</taxon>
        <taxon>Hexapoda</taxon>
        <taxon>Insecta</taxon>
        <taxon>Pterygota</taxon>
        <taxon>Neoptera</taxon>
        <taxon>Endopterygota</taxon>
        <taxon>Diptera</taxon>
        <taxon>Nematocera</taxon>
        <taxon>Culicoidea</taxon>
        <taxon>Culicidae</taxon>
        <taxon>Anophelinae</taxon>
        <taxon>Anopheles</taxon>
        <taxon>culicifacies species complex</taxon>
    </lineage>
</organism>
<dbReference type="EnsemblMetazoa" id="ACUA012106-RA">
    <property type="protein sequence ID" value="ACUA012106-PA"/>
    <property type="gene ID" value="ACUA012106"/>
</dbReference>
<reference evidence="16" key="1">
    <citation type="submission" date="2013-09" db="EMBL/GenBank/DDBJ databases">
        <title>The Genome Sequence of Anopheles culicifacies species A.</title>
        <authorList>
            <consortium name="The Broad Institute Genomics Platform"/>
            <person name="Neafsey D.E."/>
            <person name="Besansky N."/>
            <person name="Howell P."/>
            <person name="Walton C."/>
            <person name="Young S.K."/>
            <person name="Zeng Q."/>
            <person name="Gargeya S."/>
            <person name="Fitzgerald M."/>
            <person name="Haas B."/>
            <person name="Abouelleil A."/>
            <person name="Allen A.W."/>
            <person name="Alvarado L."/>
            <person name="Arachchi H.M."/>
            <person name="Berlin A.M."/>
            <person name="Chapman S.B."/>
            <person name="Gainer-Dewar J."/>
            <person name="Goldberg J."/>
            <person name="Griggs A."/>
            <person name="Gujja S."/>
            <person name="Hansen M."/>
            <person name="Howarth C."/>
            <person name="Imamovic A."/>
            <person name="Ireland A."/>
            <person name="Larimer J."/>
            <person name="McCowan C."/>
            <person name="Murphy C."/>
            <person name="Pearson M."/>
            <person name="Poon T.W."/>
            <person name="Priest M."/>
            <person name="Roberts A."/>
            <person name="Saif S."/>
            <person name="Shea T."/>
            <person name="Sisk P."/>
            <person name="Sykes S."/>
            <person name="Wortman J."/>
            <person name="Nusbaum C."/>
            <person name="Birren B."/>
        </authorList>
    </citation>
    <scope>NUCLEOTIDE SEQUENCE [LARGE SCALE GENOMIC DNA]</scope>
    <source>
        <strain evidence="16">A-37</strain>
    </source>
</reference>
<comment type="cofactor">
    <cofactor evidence="1">
        <name>heme b</name>
        <dbReference type="ChEBI" id="CHEBI:60344"/>
    </cofactor>
</comment>
<evidence type="ECO:0000256" key="11">
    <source>
        <dbReference type="ARBA" id="ARBA00023136"/>
    </source>
</evidence>
<dbReference type="CDD" id="cd08761">
    <property type="entry name" value="Cyt_b561_CYB561D2_like"/>
    <property type="match status" value="1"/>
</dbReference>
<sequence length="370" mass="42168">MRNMRNKELVIDKAKTCQTNKTESFLIKFTVPANFSSNNNVVRFYGNFSVLQQILPPLEITLIAYRCTLDLQNCQRYNALQVPKICSFLADTNSFWSPFVRSIEPTVKCPIQPATYVFKDSALDMNFFTSFPLDGYTWQVTMKLYSTANTPKKEVFCFAAQATLKRIIETKILTKRAQRSKISERFLLRMDRTATQSVVRGRFSYQFFMAESLLTLYSANSWTHRYSTATKRHLHWILQAIGCAAILIGIVIEIYLKEDAGRKHFRSDHAITGLVSLIFIGLSFLNGIAAMYTVKIKHIIKPVYVKMCHYLTGIVAFVIGVTSLALEYSPRMISLQHKNMLIAFTSITTALTLVGVGKTMLNQFKNLCKS</sequence>
<comment type="subcellular location">
    <subcellularLocation>
        <location evidence="2">Membrane</location>
        <topology evidence="2">Multi-pass membrane protein</topology>
    </subcellularLocation>
</comment>
<keyword evidence="5 13" id="KW-0812">Transmembrane</keyword>
<dbReference type="GO" id="GO:0046872">
    <property type="term" value="F:metal ion binding"/>
    <property type="evidence" value="ECO:0007669"/>
    <property type="project" value="UniProtKB-KW"/>
</dbReference>